<keyword evidence="1" id="KW-0472">Membrane</keyword>
<reference evidence="3" key="1">
    <citation type="journal article" date="2019" name="Int. J. Syst. Evol. Microbiol.">
        <title>The Global Catalogue of Microorganisms (GCM) 10K type strain sequencing project: providing services to taxonomists for standard genome sequencing and annotation.</title>
        <authorList>
            <consortium name="The Broad Institute Genomics Platform"/>
            <consortium name="The Broad Institute Genome Sequencing Center for Infectious Disease"/>
            <person name="Wu L."/>
            <person name="Ma J."/>
        </authorList>
    </citation>
    <scope>NUCLEOTIDE SEQUENCE [LARGE SCALE GENOMIC DNA]</scope>
    <source>
        <strain evidence="3">KCTC 42255</strain>
    </source>
</reference>
<gene>
    <name evidence="2" type="ORF">ACFSQ0_06820</name>
</gene>
<evidence type="ECO:0000313" key="3">
    <source>
        <dbReference type="Proteomes" id="UP001597357"/>
    </source>
</evidence>
<keyword evidence="1" id="KW-1133">Transmembrane helix</keyword>
<keyword evidence="3" id="KW-1185">Reference proteome</keyword>
<dbReference type="Proteomes" id="UP001597357">
    <property type="component" value="Unassembled WGS sequence"/>
</dbReference>
<keyword evidence="1" id="KW-0812">Transmembrane</keyword>
<dbReference type="RefSeq" id="WP_379046031.1">
    <property type="nucleotide sequence ID" value="NZ_JBHULZ010000026.1"/>
</dbReference>
<protein>
    <recommendedName>
        <fullName evidence="4">DUF456 domain-containing protein</fullName>
    </recommendedName>
</protein>
<sequence length="146" mass="17356">MTLLQFKEFLVDFRANPLSKRNQQYTEQFIRLINELQARQLDDFARERLENELQLLHQNFQINGHKTHVKKEYHKLLKFLKRELKLTPNYYFTQIGVVVGGLAAFIFGFLFLFIGMIVGGLIGFYLDNRVQKRGESLRIDWDGHFC</sequence>
<name>A0ABW5SGI7_9FLAO</name>
<evidence type="ECO:0000313" key="2">
    <source>
        <dbReference type="EMBL" id="MFD2697700.1"/>
    </source>
</evidence>
<proteinExistence type="predicted"/>
<accession>A0ABW5SGI7</accession>
<dbReference type="EMBL" id="JBHULZ010000026">
    <property type="protein sequence ID" value="MFD2697700.1"/>
    <property type="molecule type" value="Genomic_DNA"/>
</dbReference>
<evidence type="ECO:0000256" key="1">
    <source>
        <dbReference type="SAM" id="Phobius"/>
    </source>
</evidence>
<organism evidence="2 3">
    <name type="scientific">Mesonia sediminis</name>
    <dbReference type="NCBI Taxonomy" id="1703946"/>
    <lineage>
        <taxon>Bacteria</taxon>
        <taxon>Pseudomonadati</taxon>
        <taxon>Bacteroidota</taxon>
        <taxon>Flavobacteriia</taxon>
        <taxon>Flavobacteriales</taxon>
        <taxon>Flavobacteriaceae</taxon>
        <taxon>Mesonia</taxon>
    </lineage>
</organism>
<feature type="transmembrane region" description="Helical" evidence="1">
    <location>
        <begin position="95"/>
        <end position="126"/>
    </location>
</feature>
<evidence type="ECO:0008006" key="4">
    <source>
        <dbReference type="Google" id="ProtNLM"/>
    </source>
</evidence>
<comment type="caution">
    <text evidence="2">The sequence shown here is derived from an EMBL/GenBank/DDBJ whole genome shotgun (WGS) entry which is preliminary data.</text>
</comment>